<dbReference type="PANTHER" id="PTHR33237:SF31">
    <property type="entry name" value="F2P16.13 PROTEIN"/>
    <property type="match status" value="1"/>
</dbReference>
<dbReference type="AlphaFoldDB" id="A0A0S3RKW6"/>
<feature type="transmembrane region" description="Helical" evidence="1">
    <location>
        <begin position="20"/>
        <end position="40"/>
    </location>
</feature>
<evidence type="ECO:0000256" key="1">
    <source>
        <dbReference type="SAM" id="Phobius"/>
    </source>
</evidence>
<keyword evidence="1" id="KW-1133">Transmembrane helix</keyword>
<proteinExistence type="predicted"/>
<dbReference type="Proteomes" id="UP000291084">
    <property type="component" value="Chromosome 3"/>
</dbReference>
<dbReference type="OrthoDB" id="674685at2759"/>
<gene>
    <name evidence="2" type="primary">Vigan.03G091300</name>
    <name evidence="2" type="ORF">VIGAN_03091300</name>
</gene>
<keyword evidence="1" id="KW-0812">Transmembrane</keyword>
<name>A0A0S3RKW6_PHAAN</name>
<reference evidence="2 3" key="1">
    <citation type="journal article" date="2015" name="Sci. Rep.">
        <title>The power of single molecule real-time sequencing technology in the de novo assembly of a eukaryotic genome.</title>
        <authorList>
            <person name="Sakai H."/>
            <person name="Naito K."/>
            <person name="Ogiso-Tanaka E."/>
            <person name="Takahashi Y."/>
            <person name="Iseki K."/>
            <person name="Muto C."/>
            <person name="Satou K."/>
            <person name="Teruya K."/>
            <person name="Shiroma A."/>
            <person name="Shimoji M."/>
            <person name="Hirano T."/>
            <person name="Itoh T."/>
            <person name="Kaga A."/>
            <person name="Tomooka N."/>
        </authorList>
    </citation>
    <scope>NUCLEOTIDE SEQUENCE [LARGE SCALE GENOMIC DNA]</scope>
    <source>
        <strain evidence="3">cv. Shumari</strain>
    </source>
</reference>
<protein>
    <submittedName>
        <fullName evidence="2">Uncharacterized protein</fullName>
    </submittedName>
</protein>
<accession>A0A0S3RKW6</accession>
<evidence type="ECO:0000313" key="2">
    <source>
        <dbReference type="EMBL" id="BAT81237.1"/>
    </source>
</evidence>
<keyword evidence="3" id="KW-1185">Reference proteome</keyword>
<dbReference type="EMBL" id="AP015036">
    <property type="protein sequence ID" value="BAT81237.1"/>
    <property type="molecule type" value="Genomic_DNA"/>
</dbReference>
<keyword evidence="1" id="KW-0472">Membrane</keyword>
<evidence type="ECO:0000313" key="3">
    <source>
        <dbReference type="Proteomes" id="UP000291084"/>
    </source>
</evidence>
<organism evidence="2 3">
    <name type="scientific">Vigna angularis var. angularis</name>
    <dbReference type="NCBI Taxonomy" id="157739"/>
    <lineage>
        <taxon>Eukaryota</taxon>
        <taxon>Viridiplantae</taxon>
        <taxon>Streptophyta</taxon>
        <taxon>Embryophyta</taxon>
        <taxon>Tracheophyta</taxon>
        <taxon>Spermatophyta</taxon>
        <taxon>Magnoliopsida</taxon>
        <taxon>eudicotyledons</taxon>
        <taxon>Gunneridae</taxon>
        <taxon>Pentapetalae</taxon>
        <taxon>rosids</taxon>
        <taxon>fabids</taxon>
        <taxon>Fabales</taxon>
        <taxon>Fabaceae</taxon>
        <taxon>Papilionoideae</taxon>
        <taxon>50 kb inversion clade</taxon>
        <taxon>NPAAA clade</taxon>
        <taxon>indigoferoid/millettioid clade</taxon>
        <taxon>Phaseoleae</taxon>
        <taxon>Vigna</taxon>
    </lineage>
</organism>
<sequence>MARFLLTSSSHIPLFSSLPFTLFFLLLSLMSVFSVVTFLCGSEKLKKLRMEAQKATTKRSNSKDQNLVSKLNSNLGNRALSMVKMLSWRKVQAEGEPQGDCSSDHDEEALWRKNILMGEKCRPLNFSGKFENDFQGVKVENINFKKTGAKGQRQMR</sequence>
<dbReference type="PANTHER" id="PTHR33237">
    <property type="entry name" value="F2P16.13 PROTEIN-RELATED"/>
    <property type="match status" value="1"/>
</dbReference>